<organism evidence="2 3">
    <name type="scientific">Acidaminobacter hydrogenoformans DSM 2784</name>
    <dbReference type="NCBI Taxonomy" id="1120920"/>
    <lineage>
        <taxon>Bacteria</taxon>
        <taxon>Bacillati</taxon>
        <taxon>Bacillota</taxon>
        <taxon>Clostridia</taxon>
        <taxon>Peptostreptococcales</taxon>
        <taxon>Acidaminobacteraceae</taxon>
        <taxon>Acidaminobacter</taxon>
    </lineage>
</organism>
<accession>A0A1G5RXE2</accession>
<name>A0A1G5RXE2_9FIRM</name>
<feature type="transmembrane region" description="Helical" evidence="1">
    <location>
        <begin position="40"/>
        <end position="59"/>
    </location>
</feature>
<proteinExistence type="predicted"/>
<keyword evidence="1" id="KW-0812">Transmembrane</keyword>
<dbReference type="STRING" id="1120920.SAMN03080599_01433"/>
<keyword evidence="1" id="KW-1133">Transmembrane helix</keyword>
<evidence type="ECO:0000313" key="2">
    <source>
        <dbReference type="EMBL" id="SCZ78784.1"/>
    </source>
</evidence>
<keyword evidence="1" id="KW-0472">Membrane</keyword>
<reference evidence="2 3" key="1">
    <citation type="submission" date="2016-10" db="EMBL/GenBank/DDBJ databases">
        <authorList>
            <person name="de Groot N.N."/>
        </authorList>
    </citation>
    <scope>NUCLEOTIDE SEQUENCE [LARGE SCALE GENOMIC DNA]</scope>
    <source>
        <strain evidence="2 3">DSM 2784</strain>
    </source>
</reference>
<evidence type="ECO:0000256" key="1">
    <source>
        <dbReference type="SAM" id="Phobius"/>
    </source>
</evidence>
<gene>
    <name evidence="2" type="ORF">SAMN03080599_01433</name>
</gene>
<dbReference type="RefSeq" id="WP_092590209.1">
    <property type="nucleotide sequence ID" value="NZ_FMWL01000005.1"/>
</dbReference>
<evidence type="ECO:0000313" key="3">
    <source>
        <dbReference type="Proteomes" id="UP000199208"/>
    </source>
</evidence>
<keyword evidence="3" id="KW-1185">Reference proteome</keyword>
<dbReference type="Proteomes" id="UP000199208">
    <property type="component" value="Unassembled WGS sequence"/>
</dbReference>
<dbReference type="EMBL" id="FMWL01000005">
    <property type="protein sequence ID" value="SCZ78784.1"/>
    <property type="molecule type" value="Genomic_DNA"/>
</dbReference>
<sequence length="90" mass="9795">MKFTWMPKDAAGKKAVYLSILFVALMALKMTNLLRLPLPSPLIAVLAVAGLVFGLISIFLHKGRAVLLLIPVLVGLLVVAWTTAELMFPH</sequence>
<dbReference type="AlphaFoldDB" id="A0A1G5RXE2"/>
<feature type="transmembrane region" description="Helical" evidence="1">
    <location>
        <begin position="15"/>
        <end position="34"/>
    </location>
</feature>
<feature type="transmembrane region" description="Helical" evidence="1">
    <location>
        <begin position="66"/>
        <end position="84"/>
    </location>
</feature>
<protein>
    <submittedName>
        <fullName evidence="2">Uncharacterized protein</fullName>
    </submittedName>
</protein>